<dbReference type="SUPFAM" id="SSF75005">
    <property type="entry name" value="Arabinanase/levansucrase/invertase"/>
    <property type="match status" value="1"/>
</dbReference>
<dbReference type="CDD" id="cd18617">
    <property type="entry name" value="GH43_XynB-like"/>
    <property type="match status" value="1"/>
</dbReference>
<dbReference type="InterPro" id="IPR013320">
    <property type="entry name" value="ConA-like_dom_sf"/>
</dbReference>
<evidence type="ECO:0000256" key="5">
    <source>
        <dbReference type="PIRSR" id="PIRSR606710-2"/>
    </source>
</evidence>
<dbReference type="Pfam" id="PF17851">
    <property type="entry name" value="GH43_C2"/>
    <property type="match status" value="1"/>
</dbReference>
<dbReference type="Gene3D" id="2.115.10.20">
    <property type="entry name" value="Glycosyl hydrolase domain, family 43"/>
    <property type="match status" value="1"/>
</dbReference>
<dbReference type="GO" id="GO:0004553">
    <property type="term" value="F:hydrolase activity, hydrolyzing O-glycosyl compounds"/>
    <property type="evidence" value="ECO:0007669"/>
    <property type="project" value="InterPro"/>
</dbReference>
<dbReference type="InterPro" id="IPR023296">
    <property type="entry name" value="Glyco_hydro_beta-prop_sf"/>
</dbReference>
<comment type="caution">
    <text evidence="8">The sequence shown here is derived from an EMBL/GenBank/DDBJ whole genome shotgun (WGS) entry which is preliminary data.</text>
</comment>
<feature type="active site" description="Proton acceptor" evidence="4">
    <location>
        <position position="14"/>
    </location>
</feature>
<reference evidence="8" key="1">
    <citation type="journal article" date="2021" name="Nat. Commun.">
        <title>Genetic determinants of endophytism in the Arabidopsis root mycobiome.</title>
        <authorList>
            <person name="Mesny F."/>
            <person name="Miyauchi S."/>
            <person name="Thiergart T."/>
            <person name="Pickel B."/>
            <person name="Atanasova L."/>
            <person name="Karlsson M."/>
            <person name="Huettel B."/>
            <person name="Barry K.W."/>
            <person name="Haridas S."/>
            <person name="Chen C."/>
            <person name="Bauer D."/>
            <person name="Andreopoulos W."/>
            <person name="Pangilinan J."/>
            <person name="LaButti K."/>
            <person name="Riley R."/>
            <person name="Lipzen A."/>
            <person name="Clum A."/>
            <person name="Drula E."/>
            <person name="Henrissat B."/>
            <person name="Kohler A."/>
            <person name="Grigoriev I.V."/>
            <person name="Martin F.M."/>
            <person name="Hacquard S."/>
        </authorList>
    </citation>
    <scope>NUCLEOTIDE SEQUENCE</scope>
    <source>
        <strain evidence="8">MPI-CAGE-AT-0021</strain>
    </source>
</reference>
<dbReference type="PANTHER" id="PTHR42812">
    <property type="entry name" value="BETA-XYLOSIDASE"/>
    <property type="match status" value="1"/>
</dbReference>
<dbReference type="SUPFAM" id="SSF49899">
    <property type="entry name" value="Concanavalin A-like lectins/glucanases"/>
    <property type="match status" value="1"/>
</dbReference>
<evidence type="ECO:0000256" key="6">
    <source>
        <dbReference type="RuleBase" id="RU361187"/>
    </source>
</evidence>
<proteinExistence type="inferred from homology"/>
<organism evidence="8 9">
    <name type="scientific">Dactylonectria estremocensis</name>
    <dbReference type="NCBI Taxonomy" id="1079267"/>
    <lineage>
        <taxon>Eukaryota</taxon>
        <taxon>Fungi</taxon>
        <taxon>Dikarya</taxon>
        <taxon>Ascomycota</taxon>
        <taxon>Pezizomycotina</taxon>
        <taxon>Sordariomycetes</taxon>
        <taxon>Hypocreomycetidae</taxon>
        <taxon>Hypocreales</taxon>
        <taxon>Nectriaceae</taxon>
        <taxon>Dactylonectria</taxon>
    </lineage>
</organism>
<dbReference type="EMBL" id="JAGMUU010000018">
    <property type="protein sequence ID" value="KAH7133037.1"/>
    <property type="molecule type" value="Genomic_DNA"/>
</dbReference>
<dbReference type="Gene3D" id="2.60.120.200">
    <property type="match status" value="1"/>
</dbReference>
<evidence type="ECO:0000256" key="2">
    <source>
        <dbReference type="ARBA" id="ARBA00022801"/>
    </source>
</evidence>
<dbReference type="PANTHER" id="PTHR42812:SF12">
    <property type="entry name" value="BETA-XYLOSIDASE-RELATED"/>
    <property type="match status" value="1"/>
</dbReference>
<dbReference type="GO" id="GO:0005975">
    <property type="term" value="P:carbohydrate metabolic process"/>
    <property type="evidence" value="ECO:0007669"/>
    <property type="project" value="InterPro"/>
</dbReference>
<feature type="domain" description="Beta-xylosidase C-terminal Concanavalin A-like" evidence="7">
    <location>
        <begin position="343"/>
        <end position="537"/>
    </location>
</feature>
<feature type="site" description="Important for catalytic activity, responsible for pKa modulation of the active site Glu and correct orientation of both the proton donor and substrate" evidence="5">
    <location>
        <position position="147"/>
    </location>
</feature>
<accession>A0A9P9ITP1</accession>
<keyword evidence="9" id="KW-1185">Reference proteome</keyword>
<comment type="similarity">
    <text evidence="1 6">Belongs to the glycosyl hydrolase 43 family.</text>
</comment>
<sequence>MLVNNPIISGFAPDPSITRIGDTFFLVNSSFHLFPGIPIYASTDLANWKHIGNGINRPSQLSLAKSRTHIHRGGETILVGTGGLWAPTIRHHEGITYIICTNVIHPKGDGDEGSPKWPNFENFIIHTTDVWSGNWSDPVFYEFNGIDPDLFFDDDDRTYVTGSSWDTNPGTINGFEIDLNTGSKLSQEVVVWEGVIRHIPEGPHLYKKNGWYLLLIAEGGTHKNHQMSIARSKSPLGPYGSCERNPILKPTANLRTDVVYTGHGDLFQDLHGKWWFTCLGVRQNKHGQSIMGRETFLTPVEWADGDHGDCWPLIEQPIGLKVSLPMPSSLPPPLPAGNLKVPLRAEWVFIRNPDMDSYRFSADQPMHDLSLKSSSAGLRGDGTHPITFVGKRQRELCGEARAVLSLPALRGSSTVSGLAYYKDEHRHAIIAYDSAACAVVFEVLNRGKREPVLRHEKICIVGQTESLGAQGIEFRLVHTEERLDFSYQSEHPWTAAGTIDTLIMTDHDFTGPCIGLFASTGAEPTNAASANFRWCEFTGVSLPSSQ</sequence>
<gene>
    <name evidence="8" type="ORF">B0J13DRAFT_451233</name>
</gene>
<dbReference type="AlphaFoldDB" id="A0A9P9ITP1"/>
<dbReference type="Pfam" id="PF04616">
    <property type="entry name" value="Glyco_hydro_43"/>
    <property type="match status" value="1"/>
</dbReference>
<dbReference type="InterPro" id="IPR051795">
    <property type="entry name" value="Glycosyl_Hydrlase_43"/>
</dbReference>
<evidence type="ECO:0000313" key="8">
    <source>
        <dbReference type="EMBL" id="KAH7133037.1"/>
    </source>
</evidence>
<name>A0A9P9ITP1_9HYPO</name>
<keyword evidence="2 6" id="KW-0378">Hydrolase</keyword>
<evidence type="ECO:0000256" key="3">
    <source>
        <dbReference type="ARBA" id="ARBA00023295"/>
    </source>
</evidence>
<evidence type="ECO:0000256" key="1">
    <source>
        <dbReference type="ARBA" id="ARBA00009865"/>
    </source>
</evidence>
<dbReference type="OrthoDB" id="408373at2759"/>
<feature type="active site" description="Proton donor" evidence="4">
    <location>
        <position position="201"/>
    </location>
</feature>
<protein>
    <submittedName>
        <fullName evidence="8">Glycosyl hydrolase</fullName>
    </submittedName>
</protein>
<dbReference type="Proteomes" id="UP000717696">
    <property type="component" value="Unassembled WGS sequence"/>
</dbReference>
<dbReference type="InterPro" id="IPR041542">
    <property type="entry name" value="GH43_C2"/>
</dbReference>
<evidence type="ECO:0000259" key="7">
    <source>
        <dbReference type="Pfam" id="PF17851"/>
    </source>
</evidence>
<keyword evidence="3 6" id="KW-0326">Glycosidase</keyword>
<evidence type="ECO:0000313" key="9">
    <source>
        <dbReference type="Proteomes" id="UP000717696"/>
    </source>
</evidence>
<evidence type="ECO:0000256" key="4">
    <source>
        <dbReference type="PIRSR" id="PIRSR606710-1"/>
    </source>
</evidence>
<dbReference type="InterPro" id="IPR006710">
    <property type="entry name" value="Glyco_hydro_43"/>
</dbReference>